<dbReference type="InterPro" id="IPR013785">
    <property type="entry name" value="Aldolase_TIM"/>
</dbReference>
<dbReference type="AlphaFoldDB" id="A0A4Y9R1E3"/>
<dbReference type="EMBL" id="SPQZ01000003">
    <property type="protein sequence ID" value="TFV98240.1"/>
    <property type="molecule type" value="Genomic_DNA"/>
</dbReference>
<dbReference type="InterPro" id="IPR002252">
    <property type="entry name" value="Glyco_hydro_36"/>
</dbReference>
<evidence type="ECO:0000256" key="1">
    <source>
        <dbReference type="ARBA" id="ARBA00022801"/>
    </source>
</evidence>
<sequence length="699" mass="76478">MTDQLTWGRPELSLTFDWDHDAPVSLASVTFRGRGMPLYSVPLVEILTADHGRLPASDRLAHTELGSELRYAGHEFDASGRLTIRQEAHGVEVAVLLEQLMNAPTAVRVSVEVVCASADRVVLRSVASWSAGFTQRDAETGEKLDDWVRVSGRSDWLGEGRWSRIPLRGPDFPHLGEGLTGHNPRGAWAVTSDGTWSTGADLPVAAVESAKFGLALAWQIEHNGAWRWEIGEDTAGGYVSLSGPTESDSSWTKVLEPGESFRSVPVTLAWGTDFEDAVASLTSFRRSARRPHRDNATMPVVFNDYMNTLNGDPTTEKLLPLVAAAAEAGAEVFCIDAGWYDDSGNWWDSVGEWMPSTTRFPNGLGEVIGAIRSAGMVPGLWLEPEVVGVRSSVAERLPREAFLLRHGQRIVEHHRYHLDLRHPDAVAHLDGVVDRLVAEFGIGFFKFDYNINPGAGTDRGADSLGDGLLEHNRAHLAWLDALLDRHPDLVIENCASGAMRMDFAMLSRLAMQSTSDQQDFAKYPPIAATAPISMVPEQAASWAYPQPEMSDEELAFCLVTGLLGRFYVSGYLNRMDPGQRGVVASAIATAKDLRAHIASADPHWPLGLPEWTDPWVALALRGGDDELVSIWRRDGTDSAVLRFPHLVGRTVEVATVFPLTLPAWRTEWDAQNGTLTVHANDAPIAARTLRLTASTPSRT</sequence>
<dbReference type="InterPro" id="IPR050985">
    <property type="entry name" value="Alpha-glycosidase_related"/>
</dbReference>
<dbReference type="InterPro" id="IPR038417">
    <property type="entry name" value="Alpga-gal_N_sf"/>
</dbReference>
<protein>
    <submittedName>
        <fullName evidence="3">Alpha-galactosidase</fullName>
    </submittedName>
</protein>
<dbReference type="Proteomes" id="UP000298127">
    <property type="component" value="Unassembled WGS sequence"/>
</dbReference>
<evidence type="ECO:0000313" key="3">
    <source>
        <dbReference type="EMBL" id="TFV98240.1"/>
    </source>
</evidence>
<dbReference type="GO" id="GO:0004557">
    <property type="term" value="F:alpha-galactosidase activity"/>
    <property type="evidence" value="ECO:0007669"/>
    <property type="project" value="InterPro"/>
</dbReference>
<dbReference type="PRINTS" id="PR00743">
    <property type="entry name" value="GLHYDRLASE36"/>
</dbReference>
<organism evidence="3 4">
    <name type="scientific">Orlajensenia leifsoniae</name>
    <dbReference type="NCBI Taxonomy" id="2561933"/>
    <lineage>
        <taxon>Bacteria</taxon>
        <taxon>Bacillati</taxon>
        <taxon>Actinomycetota</taxon>
        <taxon>Actinomycetes</taxon>
        <taxon>Micrococcales</taxon>
        <taxon>Microbacteriaceae</taxon>
        <taxon>Orlajensenia</taxon>
    </lineage>
</organism>
<keyword evidence="2" id="KW-0326">Glycosidase</keyword>
<evidence type="ECO:0000256" key="2">
    <source>
        <dbReference type="ARBA" id="ARBA00023295"/>
    </source>
</evidence>
<keyword evidence="4" id="KW-1185">Reference proteome</keyword>
<dbReference type="Gene3D" id="3.20.20.70">
    <property type="entry name" value="Aldolase class I"/>
    <property type="match status" value="1"/>
</dbReference>
<keyword evidence="1" id="KW-0378">Hydrolase</keyword>
<name>A0A4Y9R1E3_9MICO</name>
<dbReference type="PANTHER" id="PTHR43053:SF3">
    <property type="entry name" value="ALPHA-GALACTOSIDASE C-RELATED"/>
    <property type="match status" value="1"/>
</dbReference>
<accession>A0A4Y9R1E3</accession>
<dbReference type="SUPFAM" id="SSF51445">
    <property type="entry name" value="(Trans)glycosidases"/>
    <property type="match status" value="1"/>
</dbReference>
<gene>
    <name evidence="3" type="ORF">E4M00_09495</name>
</gene>
<proteinExistence type="predicted"/>
<dbReference type="PANTHER" id="PTHR43053">
    <property type="entry name" value="GLYCOSIDASE FAMILY 31"/>
    <property type="match status" value="1"/>
</dbReference>
<comment type="caution">
    <text evidence="3">The sequence shown here is derived from an EMBL/GenBank/DDBJ whole genome shotgun (WGS) entry which is preliminary data.</text>
</comment>
<evidence type="ECO:0000313" key="4">
    <source>
        <dbReference type="Proteomes" id="UP000298127"/>
    </source>
</evidence>
<dbReference type="Pfam" id="PF02065">
    <property type="entry name" value="Melibiase"/>
    <property type="match status" value="1"/>
</dbReference>
<dbReference type="Gene3D" id="2.70.98.60">
    <property type="entry name" value="alpha-galactosidase from lactobacil brevis"/>
    <property type="match status" value="1"/>
</dbReference>
<dbReference type="CDD" id="cd14791">
    <property type="entry name" value="GH36"/>
    <property type="match status" value="1"/>
</dbReference>
<dbReference type="InterPro" id="IPR017853">
    <property type="entry name" value="GH"/>
</dbReference>
<dbReference type="RefSeq" id="WP_135120240.1">
    <property type="nucleotide sequence ID" value="NZ_SPQZ01000003.1"/>
</dbReference>
<reference evidence="3 4" key="1">
    <citation type="journal article" date="2018" name="J. Microbiol.">
        <title>Leifsonia flava sp. nov., a novel actinobacterium isolated from the rhizosphere of Aquilegia viridiflora.</title>
        <authorList>
            <person name="Cai Y."/>
            <person name="Tao W.Z."/>
            <person name="Ma Y.J."/>
            <person name="Cheng J."/>
            <person name="Zhang M.Y."/>
            <person name="Zhang Y.X."/>
        </authorList>
    </citation>
    <scope>NUCLEOTIDE SEQUENCE [LARGE SCALE GENOMIC DNA]</scope>
    <source>
        <strain evidence="3 4">SYP-B2174</strain>
    </source>
</reference>
<dbReference type="GO" id="GO:0016052">
    <property type="term" value="P:carbohydrate catabolic process"/>
    <property type="evidence" value="ECO:0007669"/>
    <property type="project" value="InterPro"/>
</dbReference>